<evidence type="ECO:0000256" key="1">
    <source>
        <dbReference type="SAM" id="MobiDB-lite"/>
    </source>
</evidence>
<dbReference type="InterPro" id="IPR040764">
    <property type="entry name" value="CvfB_WH"/>
</dbReference>
<proteinExistence type="predicted"/>
<dbReference type="InterPro" id="IPR012340">
    <property type="entry name" value="NA-bd_OB-fold"/>
</dbReference>
<reference evidence="3 4" key="1">
    <citation type="submission" date="2021-10" db="EMBL/GenBank/DDBJ databases">
        <authorList>
            <person name="Grouzdev D.S."/>
            <person name="Pantiukh K.S."/>
            <person name="Krutkina M.S."/>
        </authorList>
    </citation>
    <scope>NUCLEOTIDE SEQUENCE [LARGE SCALE GENOMIC DNA]</scope>
    <source>
        <strain evidence="3 4">Z-7514</strain>
    </source>
</reference>
<accession>A0AAW4X0U7</accession>
<gene>
    <name evidence="3" type="ORF">LJ207_08915</name>
</gene>
<dbReference type="PROSITE" id="PS50126">
    <property type="entry name" value="S1"/>
    <property type="match status" value="1"/>
</dbReference>
<feature type="region of interest" description="Disordered" evidence="1">
    <location>
        <begin position="1"/>
        <end position="23"/>
    </location>
</feature>
<dbReference type="GO" id="GO:0003676">
    <property type="term" value="F:nucleic acid binding"/>
    <property type="evidence" value="ECO:0007669"/>
    <property type="project" value="InterPro"/>
</dbReference>
<evidence type="ECO:0000313" key="3">
    <source>
        <dbReference type="EMBL" id="MCC3145441.1"/>
    </source>
</evidence>
<dbReference type="Gene3D" id="1.10.10.10">
    <property type="entry name" value="Winged helix-like DNA-binding domain superfamily/Winged helix DNA-binding domain"/>
    <property type="match status" value="1"/>
</dbReference>
<comment type="caution">
    <text evidence="3">The sequence shown here is derived from an EMBL/GenBank/DDBJ whole genome shotgun (WGS) entry which is preliminary data.</text>
</comment>
<dbReference type="PANTHER" id="PTHR37296">
    <property type="entry name" value="CONSERVED VIRULENCE FACTOR B"/>
    <property type="match status" value="1"/>
</dbReference>
<dbReference type="RefSeq" id="WP_229346144.1">
    <property type="nucleotide sequence ID" value="NZ_JAJFAT010000011.1"/>
</dbReference>
<organism evidence="3 4">
    <name type="scientific">Halanaerobium polyolivorans</name>
    <dbReference type="NCBI Taxonomy" id="2886943"/>
    <lineage>
        <taxon>Bacteria</taxon>
        <taxon>Bacillati</taxon>
        <taxon>Bacillota</taxon>
        <taxon>Clostridia</taxon>
        <taxon>Halanaerobiales</taxon>
        <taxon>Halanaerobiaceae</taxon>
        <taxon>Halanaerobium</taxon>
    </lineage>
</organism>
<dbReference type="InterPro" id="IPR036388">
    <property type="entry name" value="WH-like_DNA-bd_sf"/>
</dbReference>
<dbReference type="AlphaFoldDB" id="A0AAW4X0U7"/>
<dbReference type="EMBL" id="JAJFAT010000011">
    <property type="protein sequence ID" value="MCC3145441.1"/>
    <property type="molecule type" value="Genomic_DNA"/>
</dbReference>
<protein>
    <recommendedName>
        <fullName evidence="2">S1 motif domain-containing protein</fullName>
    </recommendedName>
</protein>
<dbReference type="PANTHER" id="PTHR37296:SF1">
    <property type="entry name" value="CONSERVED VIRULENCE FACTOR B"/>
    <property type="match status" value="1"/>
</dbReference>
<name>A0AAW4X0U7_9FIRM</name>
<dbReference type="InterPro" id="IPR003029">
    <property type="entry name" value="S1_domain"/>
</dbReference>
<dbReference type="InterPro" id="IPR014464">
    <property type="entry name" value="CvfB_fam"/>
</dbReference>
<sequence>MSSEEMNKRSIEEEPENVEFSEGDEVQIKVDQFTDLGIKAIINNKYYGLVYNNDIYKDLEIGDETTAYIKKIRDDNRIDLSLRKIGYGRIEDAKEKILKTLKNEGGFLALNDNSSPEEIKEKLEMSKGSFKKAIGGLYKERIIDITDKGIKIK</sequence>
<evidence type="ECO:0000259" key="2">
    <source>
        <dbReference type="PROSITE" id="PS50126"/>
    </source>
</evidence>
<feature type="compositionally biased region" description="Basic and acidic residues" evidence="1">
    <location>
        <begin position="1"/>
        <end position="12"/>
    </location>
</feature>
<feature type="domain" description="S1 motif" evidence="2">
    <location>
        <begin position="23"/>
        <end position="83"/>
    </location>
</feature>
<dbReference type="Gene3D" id="2.40.50.140">
    <property type="entry name" value="Nucleic acid-binding proteins"/>
    <property type="match status" value="1"/>
</dbReference>
<evidence type="ECO:0000313" key="4">
    <source>
        <dbReference type="Proteomes" id="UP001199296"/>
    </source>
</evidence>
<keyword evidence="4" id="KW-1185">Reference proteome</keyword>
<dbReference type="Proteomes" id="UP001199296">
    <property type="component" value="Unassembled WGS sequence"/>
</dbReference>
<dbReference type="SMART" id="SM00316">
    <property type="entry name" value="S1"/>
    <property type="match status" value="1"/>
</dbReference>
<dbReference type="SUPFAM" id="SSF50249">
    <property type="entry name" value="Nucleic acid-binding proteins"/>
    <property type="match status" value="1"/>
</dbReference>
<feature type="compositionally biased region" description="Acidic residues" evidence="1">
    <location>
        <begin position="13"/>
        <end position="23"/>
    </location>
</feature>
<dbReference type="Pfam" id="PF17783">
    <property type="entry name" value="WHD_CvfB"/>
    <property type="match status" value="1"/>
</dbReference>